<keyword evidence="2" id="KW-1185">Reference proteome</keyword>
<organism evidence="1 2">
    <name type="scientific">Flavobacterium succinicans</name>
    <dbReference type="NCBI Taxonomy" id="29536"/>
    <lineage>
        <taxon>Bacteria</taxon>
        <taxon>Pseudomonadati</taxon>
        <taxon>Bacteroidota</taxon>
        <taxon>Flavobacteriia</taxon>
        <taxon>Flavobacteriales</taxon>
        <taxon>Flavobacteriaceae</taxon>
        <taxon>Flavobacterium</taxon>
    </lineage>
</organism>
<evidence type="ECO:0000313" key="2">
    <source>
        <dbReference type="Proteomes" id="UP000182961"/>
    </source>
</evidence>
<dbReference type="InterPro" id="IPR007497">
    <property type="entry name" value="SIMPL/DUF541"/>
</dbReference>
<accession>A0A1I5A2U7</accession>
<evidence type="ECO:0008006" key="3">
    <source>
        <dbReference type="Google" id="ProtNLM"/>
    </source>
</evidence>
<protein>
    <recommendedName>
        <fullName evidence="3">Oxidative stress defense protein</fullName>
    </recommendedName>
</protein>
<reference evidence="2" key="1">
    <citation type="submission" date="2016-10" db="EMBL/GenBank/DDBJ databases">
        <authorList>
            <person name="Varghese N."/>
            <person name="Submissions S."/>
        </authorList>
    </citation>
    <scope>NUCLEOTIDE SEQUENCE [LARGE SCALE GENOMIC DNA]</scope>
    <source>
        <strain evidence="2">DSM 4002</strain>
    </source>
</reference>
<dbReference type="AlphaFoldDB" id="A0A1I5A2U7"/>
<name>A0A1I5A2U7_9FLAO</name>
<gene>
    <name evidence="1" type="ORF">SAMN05444143_1232</name>
</gene>
<dbReference type="EMBL" id="FOUT01000023">
    <property type="protein sequence ID" value="SFN56822.1"/>
    <property type="molecule type" value="Genomic_DNA"/>
</dbReference>
<sequence length="233" mass="26360">MKKLTLLFLIIISAKSYSQSKNFIDLPYIETSAISDTLVLPNRIHLNIVISEKDTKDKYSVEELENLMEQKLKGLGINTNQNLSLNDLASNFKKYFVKETDVMKTKSYNLIVENAKIAGSVISELETIEISNIRVTKTENTEYEKIKLILKSNAIAKAKIQAEFMTKPLKQKVGNAIFISDLTNIGNFDGGGSLQEVVVVGYGRKSKQEYKPIDIEFQKIKIETIVNVKFKLE</sequence>
<dbReference type="RefSeq" id="WP_024982759.1">
    <property type="nucleotide sequence ID" value="NZ_FOUT01000023.1"/>
</dbReference>
<dbReference type="Gene3D" id="3.30.110.170">
    <property type="entry name" value="Protein of unknown function (DUF541), domain 1"/>
    <property type="match status" value="1"/>
</dbReference>
<dbReference type="Pfam" id="PF04402">
    <property type="entry name" value="SIMPL"/>
    <property type="match status" value="1"/>
</dbReference>
<dbReference type="eggNOG" id="COG2968">
    <property type="taxonomic scope" value="Bacteria"/>
</dbReference>
<evidence type="ECO:0000313" key="1">
    <source>
        <dbReference type="EMBL" id="SFN56822.1"/>
    </source>
</evidence>
<proteinExistence type="predicted"/>
<dbReference type="Proteomes" id="UP000182961">
    <property type="component" value="Unassembled WGS sequence"/>
</dbReference>